<name>A0ACC3N8K8_9PEZI</name>
<reference evidence="1" key="1">
    <citation type="submission" date="2023-07" db="EMBL/GenBank/DDBJ databases">
        <title>Black Yeasts Isolated from many extreme environments.</title>
        <authorList>
            <person name="Coleine C."/>
            <person name="Stajich J.E."/>
            <person name="Selbmann L."/>
        </authorList>
    </citation>
    <scope>NUCLEOTIDE SEQUENCE</scope>
    <source>
        <strain evidence="1">CCFEE 5714</strain>
    </source>
</reference>
<keyword evidence="2" id="KW-1185">Reference proteome</keyword>
<evidence type="ECO:0000313" key="1">
    <source>
        <dbReference type="EMBL" id="KAK3712232.1"/>
    </source>
</evidence>
<evidence type="ECO:0000313" key="2">
    <source>
        <dbReference type="Proteomes" id="UP001281147"/>
    </source>
</evidence>
<accession>A0ACC3N8K8</accession>
<gene>
    <name evidence="1" type="ORF">LTR37_009094</name>
</gene>
<comment type="caution">
    <text evidence="1">The sequence shown here is derived from an EMBL/GenBank/DDBJ whole genome shotgun (WGS) entry which is preliminary data.</text>
</comment>
<protein>
    <submittedName>
        <fullName evidence="1">Uncharacterized protein</fullName>
    </submittedName>
</protein>
<proteinExistence type="predicted"/>
<dbReference type="Proteomes" id="UP001281147">
    <property type="component" value="Unassembled WGS sequence"/>
</dbReference>
<sequence length="177" mass="21022">MSRYSSDDRTYISDDRHRRRRRSDGYRSPSEDEYRRRRSYAHERPQEPRKSGSTFETLGKAAIIAGIVQLAGGIFEKWLAQKREEKERQHRRQRRKEFQRAKANRRREEERFGREESSSEEEEDSPDPDRGRLEYVPADARSRSTSRAPRRIEPPPSRSGRSSRRGSRLRERSSGTI</sequence>
<dbReference type="EMBL" id="JAUTXU010000070">
    <property type="protein sequence ID" value="KAK3712232.1"/>
    <property type="molecule type" value="Genomic_DNA"/>
</dbReference>
<organism evidence="1 2">
    <name type="scientific">Vermiconidia calcicola</name>
    <dbReference type="NCBI Taxonomy" id="1690605"/>
    <lineage>
        <taxon>Eukaryota</taxon>
        <taxon>Fungi</taxon>
        <taxon>Dikarya</taxon>
        <taxon>Ascomycota</taxon>
        <taxon>Pezizomycotina</taxon>
        <taxon>Dothideomycetes</taxon>
        <taxon>Dothideomycetidae</taxon>
        <taxon>Mycosphaerellales</taxon>
        <taxon>Extremaceae</taxon>
        <taxon>Vermiconidia</taxon>
    </lineage>
</organism>